<dbReference type="SUPFAM" id="SSF52402">
    <property type="entry name" value="Adenine nucleotide alpha hydrolases-like"/>
    <property type="match status" value="1"/>
</dbReference>
<accession>A0AA37TU23</accession>
<keyword evidence="3 11" id="KW-0820">tRNA-binding</keyword>
<gene>
    <name evidence="11 14" type="primary">thiI</name>
    <name evidence="14" type="ORF">GCM10007894_07570</name>
</gene>
<dbReference type="InterPro" id="IPR054173">
    <property type="entry name" value="ThiI_fer"/>
</dbReference>
<comment type="caution">
    <text evidence="11">Lacks conserved residue(s) required for the propagation of feature annotation.</text>
</comment>
<dbReference type="PROSITE" id="PS50206">
    <property type="entry name" value="RHODANESE_3"/>
    <property type="match status" value="1"/>
</dbReference>
<comment type="similarity">
    <text evidence="11">Belongs to the ThiI family.</text>
</comment>
<keyword evidence="15" id="KW-1185">Reference proteome</keyword>
<reference evidence="14 15" key="1">
    <citation type="journal article" date="2014" name="Int. J. Syst. Evol. Microbiol.">
        <title>Complete genome sequence of Corynebacterium casei LMG S-19264T (=DSM 44701T), isolated from a smear-ripened cheese.</title>
        <authorList>
            <consortium name="US DOE Joint Genome Institute (JGI-PGF)"/>
            <person name="Walter F."/>
            <person name="Albersmeier A."/>
            <person name="Kalinowski J."/>
            <person name="Ruckert C."/>
        </authorList>
    </citation>
    <scope>NUCLEOTIDE SEQUENCE [LARGE SCALE GENOMIC DNA]</scope>
    <source>
        <strain evidence="14 15">NBRC 112785</strain>
    </source>
</reference>
<dbReference type="CDD" id="cd00158">
    <property type="entry name" value="RHOD"/>
    <property type="match status" value="1"/>
</dbReference>
<evidence type="ECO:0000313" key="14">
    <source>
        <dbReference type="EMBL" id="GLS82780.1"/>
    </source>
</evidence>
<dbReference type="GO" id="GO:0005524">
    <property type="term" value="F:ATP binding"/>
    <property type="evidence" value="ECO:0007669"/>
    <property type="project" value="UniProtKB-UniRule"/>
</dbReference>
<evidence type="ECO:0000256" key="7">
    <source>
        <dbReference type="ARBA" id="ARBA00022884"/>
    </source>
</evidence>
<dbReference type="InterPro" id="IPR004114">
    <property type="entry name" value="THUMP_dom"/>
</dbReference>
<dbReference type="NCBIfam" id="TIGR04271">
    <property type="entry name" value="ThiI_C_thiazole"/>
    <property type="match status" value="1"/>
</dbReference>
<comment type="caution">
    <text evidence="14">The sequence shown here is derived from an EMBL/GenBank/DDBJ whole genome shotgun (WGS) entry which is preliminary data.</text>
</comment>
<evidence type="ECO:0000256" key="2">
    <source>
        <dbReference type="ARBA" id="ARBA00022490"/>
    </source>
</evidence>
<dbReference type="CDD" id="cd01712">
    <property type="entry name" value="PPase_ThiI"/>
    <property type="match status" value="1"/>
</dbReference>
<dbReference type="EC" id="2.8.1.4" evidence="11"/>
<comment type="pathway">
    <text evidence="11">Cofactor biosynthesis; thiamine diphosphate biosynthesis.</text>
</comment>
<dbReference type="EMBL" id="BSPO01000002">
    <property type="protein sequence ID" value="GLS82780.1"/>
    <property type="molecule type" value="Genomic_DNA"/>
</dbReference>
<dbReference type="GO" id="GO:0000049">
    <property type="term" value="F:tRNA binding"/>
    <property type="evidence" value="ECO:0007669"/>
    <property type="project" value="UniProtKB-UniRule"/>
</dbReference>
<dbReference type="PROSITE" id="PS51165">
    <property type="entry name" value="THUMP"/>
    <property type="match status" value="1"/>
</dbReference>
<feature type="binding site" evidence="11">
    <location>
        <position position="298"/>
    </location>
    <ligand>
        <name>ATP</name>
        <dbReference type="ChEBI" id="CHEBI:30616"/>
    </ligand>
</feature>
<comment type="subcellular location">
    <subcellularLocation>
        <location evidence="1 11">Cytoplasm</location>
    </subcellularLocation>
</comment>
<dbReference type="InterPro" id="IPR049962">
    <property type="entry name" value="THUMP_ThiI"/>
</dbReference>
<evidence type="ECO:0000256" key="5">
    <source>
        <dbReference type="ARBA" id="ARBA00022741"/>
    </source>
</evidence>
<dbReference type="Pfam" id="PF02926">
    <property type="entry name" value="THUMP"/>
    <property type="match status" value="1"/>
</dbReference>
<evidence type="ECO:0000256" key="8">
    <source>
        <dbReference type="ARBA" id="ARBA00022977"/>
    </source>
</evidence>
<dbReference type="InterPro" id="IPR020536">
    <property type="entry name" value="ThiI_AANH"/>
</dbReference>
<dbReference type="AlphaFoldDB" id="A0AA37TU23"/>
<dbReference type="GO" id="GO:0005829">
    <property type="term" value="C:cytosol"/>
    <property type="evidence" value="ECO:0007669"/>
    <property type="project" value="TreeGrafter"/>
</dbReference>
<keyword evidence="5 11" id="KW-0547">Nucleotide-binding</keyword>
<dbReference type="Gene3D" id="3.40.250.10">
    <property type="entry name" value="Rhodanese-like domain"/>
    <property type="match status" value="1"/>
</dbReference>
<comment type="catalytic activity">
    <reaction evidence="11">
        <text>[ThiS sulfur-carrier protein]-C-terminal Gly-Gly-AMP + S-sulfanyl-L-cysteinyl-[cysteine desulfurase] + AH2 = [ThiS sulfur-carrier protein]-C-terminal-Gly-aminoethanethioate + L-cysteinyl-[cysteine desulfurase] + A + AMP + 2 H(+)</text>
        <dbReference type="Rhea" id="RHEA:43340"/>
        <dbReference type="Rhea" id="RHEA-COMP:12157"/>
        <dbReference type="Rhea" id="RHEA-COMP:12158"/>
        <dbReference type="Rhea" id="RHEA-COMP:12910"/>
        <dbReference type="Rhea" id="RHEA-COMP:19908"/>
        <dbReference type="ChEBI" id="CHEBI:13193"/>
        <dbReference type="ChEBI" id="CHEBI:15378"/>
        <dbReference type="ChEBI" id="CHEBI:17499"/>
        <dbReference type="ChEBI" id="CHEBI:29950"/>
        <dbReference type="ChEBI" id="CHEBI:61963"/>
        <dbReference type="ChEBI" id="CHEBI:90618"/>
        <dbReference type="ChEBI" id="CHEBI:232372"/>
        <dbReference type="ChEBI" id="CHEBI:456215"/>
    </reaction>
</comment>
<sequence>MKFIIKLYPEITIKSKSVRLRFIKLLETNIRNVLKKVDDDVRVLKQWDSIIVNLRNDDAEVRTKIIDRLGCIPGIQSFIEVGEYPFESVDDIYQVAQKQFADSLAGKTFCVRVKRKGKHDFTSIEVERYVGGGLNQHSDALGVRLKNPDIEVKIEIDRDKVYLVKAQHPGLGGFPIATQEDVLSLMSGGFDSGVSSYQMIKKGCRTHYCFFNLGGAAHEVGVQEVSYYLWQKYGESHKVRFISIPFEPVVEEILERIDSGQMGVVLKRMMMRTAAKVAERFGIQSLVTGESLGQVSSQTLTNLNVIDRSTDTLILRPLAAMDKQDIIDIAKQIGTEQFAKVMPEYCGVISKKPTVKAVLSKIEAEEQKFSDDLIERVLEQAKVMDIREIGKAAETQAKVLDAETITQVDDNSVVLDIRAPEEQEEAPLQLDGVAVKVLPFYKLGSQFESLDQSKSYLLYCDRGVMSKLQALYLTEQGFDNVKVYRP</sequence>
<evidence type="ECO:0000256" key="6">
    <source>
        <dbReference type="ARBA" id="ARBA00022840"/>
    </source>
</evidence>
<comment type="catalytic activity">
    <reaction evidence="11">
        <text>[ThiI sulfur-carrier protein]-S-sulfanyl-L-cysteine + a uridine in tRNA + 2 reduced [2Fe-2S]-[ferredoxin] + ATP + H(+) = [ThiI sulfur-carrier protein]-L-cysteine + a 4-thiouridine in tRNA + 2 oxidized [2Fe-2S]-[ferredoxin] + AMP + diphosphate</text>
        <dbReference type="Rhea" id="RHEA:24176"/>
        <dbReference type="Rhea" id="RHEA-COMP:10000"/>
        <dbReference type="Rhea" id="RHEA-COMP:10001"/>
        <dbReference type="Rhea" id="RHEA-COMP:13337"/>
        <dbReference type="Rhea" id="RHEA-COMP:13338"/>
        <dbReference type="Rhea" id="RHEA-COMP:13339"/>
        <dbReference type="Rhea" id="RHEA-COMP:13340"/>
        <dbReference type="ChEBI" id="CHEBI:15378"/>
        <dbReference type="ChEBI" id="CHEBI:29950"/>
        <dbReference type="ChEBI" id="CHEBI:30616"/>
        <dbReference type="ChEBI" id="CHEBI:33019"/>
        <dbReference type="ChEBI" id="CHEBI:33737"/>
        <dbReference type="ChEBI" id="CHEBI:33738"/>
        <dbReference type="ChEBI" id="CHEBI:61963"/>
        <dbReference type="ChEBI" id="CHEBI:65315"/>
        <dbReference type="ChEBI" id="CHEBI:136798"/>
        <dbReference type="ChEBI" id="CHEBI:456215"/>
        <dbReference type="EC" id="2.8.1.4"/>
    </reaction>
</comment>
<feature type="domain" description="THUMP" evidence="13">
    <location>
        <begin position="63"/>
        <end position="167"/>
    </location>
</feature>
<evidence type="ECO:0000256" key="4">
    <source>
        <dbReference type="ARBA" id="ARBA00022679"/>
    </source>
</evidence>
<evidence type="ECO:0000256" key="9">
    <source>
        <dbReference type="ARBA" id="ARBA00023157"/>
    </source>
</evidence>
<keyword evidence="4 11" id="KW-0808">Transferase</keyword>
<dbReference type="SUPFAM" id="SSF52821">
    <property type="entry name" value="Rhodanese/Cell cycle control phosphatase"/>
    <property type="match status" value="1"/>
</dbReference>
<dbReference type="InterPro" id="IPR014729">
    <property type="entry name" value="Rossmann-like_a/b/a_fold"/>
</dbReference>
<dbReference type="InterPro" id="IPR026340">
    <property type="entry name" value="THII_Thiazole_biosynth_dom"/>
</dbReference>
<dbReference type="Pfam" id="PF22025">
    <property type="entry name" value="ThiI_fer"/>
    <property type="match status" value="1"/>
</dbReference>
<dbReference type="Gene3D" id="3.40.50.620">
    <property type="entry name" value="HUPs"/>
    <property type="match status" value="1"/>
</dbReference>
<evidence type="ECO:0000256" key="10">
    <source>
        <dbReference type="ARBA" id="ARBA00023284"/>
    </source>
</evidence>
<dbReference type="FunFam" id="3.40.50.620:FF:000029">
    <property type="entry name" value="tRNA sulfurtransferase"/>
    <property type="match status" value="1"/>
</dbReference>
<feature type="domain" description="Rhodanese" evidence="12">
    <location>
        <begin position="408"/>
        <end position="484"/>
    </location>
</feature>
<dbReference type="Proteomes" id="UP001157439">
    <property type="component" value="Unassembled WGS sequence"/>
</dbReference>
<organism evidence="14 15">
    <name type="scientific">Paraferrimonas haliotis</name>
    <dbReference type="NCBI Taxonomy" id="2013866"/>
    <lineage>
        <taxon>Bacteria</taxon>
        <taxon>Pseudomonadati</taxon>
        <taxon>Pseudomonadota</taxon>
        <taxon>Gammaproteobacteria</taxon>
        <taxon>Alteromonadales</taxon>
        <taxon>Ferrimonadaceae</taxon>
        <taxon>Paraferrimonas</taxon>
    </lineage>
</organism>
<dbReference type="RefSeq" id="WP_095498806.1">
    <property type="nucleotide sequence ID" value="NZ_BSPO01000002.1"/>
</dbReference>
<evidence type="ECO:0000259" key="12">
    <source>
        <dbReference type="PROSITE" id="PS50206"/>
    </source>
</evidence>
<dbReference type="GO" id="GO:0002937">
    <property type="term" value="P:tRNA 4-thiouridine biosynthesis"/>
    <property type="evidence" value="ECO:0007669"/>
    <property type="project" value="TreeGrafter"/>
</dbReference>
<dbReference type="SMART" id="SM00981">
    <property type="entry name" value="THUMP"/>
    <property type="match status" value="1"/>
</dbReference>
<dbReference type="InterPro" id="IPR050102">
    <property type="entry name" value="tRNA_sulfurtransferase_ThiI"/>
</dbReference>
<dbReference type="InterPro" id="IPR036873">
    <property type="entry name" value="Rhodanese-like_dom_sf"/>
</dbReference>
<comment type="function">
    <text evidence="11">Catalyzes the ATP-dependent transfer of a sulfur to tRNA to produce 4-thiouridine in position 8 of tRNAs, which functions as a near-UV photosensor. Also catalyzes the transfer of sulfur to the sulfur carrier protein ThiS, forming ThiS-thiocarboxylate. This is a step in the synthesis of thiazole, in the thiamine biosynthesis pathway. The sulfur is donated as persulfide by IscS.</text>
</comment>
<protein>
    <recommendedName>
        <fullName evidence="11">tRNA sulfurtransferase</fullName>
        <ecNumber evidence="11">2.8.1.4</ecNumber>
    </recommendedName>
    <alternativeName>
        <fullName evidence="11">Sulfur carrier protein ThiS sulfurtransferase</fullName>
    </alternativeName>
    <alternativeName>
        <fullName evidence="11">Thiamine biosynthesis protein ThiI</fullName>
    </alternativeName>
    <alternativeName>
        <fullName evidence="11">tRNA 4-thiouridine synthase</fullName>
    </alternativeName>
</protein>
<dbReference type="Gene3D" id="3.30.2130.30">
    <property type="match status" value="1"/>
</dbReference>
<dbReference type="CDD" id="cd11716">
    <property type="entry name" value="THUMP_ThiI"/>
    <property type="match status" value="1"/>
</dbReference>
<keyword evidence="2 11" id="KW-0963">Cytoplasm</keyword>
<dbReference type="SUPFAM" id="SSF143437">
    <property type="entry name" value="THUMP domain-like"/>
    <property type="match status" value="1"/>
</dbReference>
<keyword evidence="10" id="KW-0676">Redox-active center</keyword>
<keyword evidence="8 11" id="KW-0784">Thiamine biosynthesis</keyword>
<keyword evidence="6 11" id="KW-0067">ATP-binding</keyword>
<dbReference type="GO" id="GO:0009229">
    <property type="term" value="P:thiamine diphosphate biosynthetic process"/>
    <property type="evidence" value="ECO:0007669"/>
    <property type="project" value="UniProtKB-UniRule"/>
</dbReference>
<evidence type="ECO:0000313" key="15">
    <source>
        <dbReference type="Proteomes" id="UP001157439"/>
    </source>
</evidence>
<proteinExistence type="inferred from homology"/>
<dbReference type="Pfam" id="PF02568">
    <property type="entry name" value="ThiI"/>
    <property type="match status" value="1"/>
</dbReference>
<dbReference type="NCBIfam" id="TIGR00342">
    <property type="entry name" value="tRNA uracil 4-sulfurtransferase ThiI"/>
    <property type="match status" value="1"/>
</dbReference>
<feature type="active site" description="Cysteine persulfide intermediate" evidence="11">
    <location>
        <position position="460"/>
    </location>
</feature>
<name>A0AA37TU23_9GAMM</name>
<keyword evidence="9" id="KW-1015">Disulfide bond</keyword>
<dbReference type="InterPro" id="IPR049961">
    <property type="entry name" value="ThiI_N"/>
</dbReference>
<evidence type="ECO:0000256" key="3">
    <source>
        <dbReference type="ARBA" id="ARBA00022555"/>
    </source>
</evidence>
<dbReference type="GO" id="GO:0052837">
    <property type="term" value="P:thiazole biosynthetic process"/>
    <property type="evidence" value="ECO:0007669"/>
    <property type="project" value="InterPro"/>
</dbReference>
<evidence type="ECO:0000256" key="1">
    <source>
        <dbReference type="ARBA" id="ARBA00004496"/>
    </source>
</evidence>
<dbReference type="GO" id="GO:0009228">
    <property type="term" value="P:thiamine biosynthetic process"/>
    <property type="evidence" value="ECO:0007669"/>
    <property type="project" value="UniProtKB-KW"/>
</dbReference>
<dbReference type="InterPro" id="IPR003720">
    <property type="entry name" value="tRNA_STrfase"/>
</dbReference>
<keyword evidence="7 11" id="KW-0694">RNA-binding</keyword>
<dbReference type="GO" id="GO:0004810">
    <property type="term" value="F:CCA tRNA nucleotidyltransferase activity"/>
    <property type="evidence" value="ECO:0007669"/>
    <property type="project" value="InterPro"/>
</dbReference>
<feature type="binding site" evidence="11">
    <location>
        <begin position="185"/>
        <end position="186"/>
    </location>
    <ligand>
        <name>ATP</name>
        <dbReference type="ChEBI" id="CHEBI:30616"/>
    </ligand>
</feature>
<feature type="binding site" evidence="11">
    <location>
        <position position="267"/>
    </location>
    <ligand>
        <name>ATP</name>
        <dbReference type="ChEBI" id="CHEBI:30616"/>
    </ligand>
</feature>
<dbReference type="PANTHER" id="PTHR43209:SF1">
    <property type="entry name" value="TRNA SULFURTRANSFERASE"/>
    <property type="match status" value="1"/>
</dbReference>
<dbReference type="InterPro" id="IPR001763">
    <property type="entry name" value="Rhodanese-like_dom"/>
</dbReference>
<dbReference type="HAMAP" id="MF_00021">
    <property type="entry name" value="ThiI"/>
    <property type="match status" value="1"/>
</dbReference>
<evidence type="ECO:0000256" key="11">
    <source>
        <dbReference type="HAMAP-Rule" id="MF_00021"/>
    </source>
</evidence>
<dbReference type="PANTHER" id="PTHR43209">
    <property type="entry name" value="TRNA SULFURTRANSFERASE"/>
    <property type="match status" value="1"/>
</dbReference>
<evidence type="ECO:0000259" key="13">
    <source>
        <dbReference type="PROSITE" id="PS51165"/>
    </source>
</evidence>
<dbReference type="GO" id="GO:0140741">
    <property type="term" value="F:tRNA-uracil-4 sulfurtransferase activity"/>
    <property type="evidence" value="ECO:0007669"/>
    <property type="project" value="UniProtKB-EC"/>
</dbReference>
<feature type="binding site" evidence="11">
    <location>
        <position position="289"/>
    </location>
    <ligand>
        <name>ATP</name>
        <dbReference type="ChEBI" id="CHEBI:30616"/>
    </ligand>
</feature>